<evidence type="ECO:0000313" key="1">
    <source>
        <dbReference type="EMBL" id="KAI4817633.1"/>
    </source>
</evidence>
<sequence length="561" mass="64231">MDANMVKELLDFHIRHIYPEGLTSKQRFGIKRRAESFRIKDGDLHYICRRKKTGSMHLAKVVLSSEEANELFIEFHCSLIGGHAGMEKTHLAIIQRFYWPGMTEDIRKWIARCPQCQSKRAFIKEKKEYTPIEVTEPLELVGMDLVGKLTVTDGGNQEFCNKVNYNLCEKLAIKRSLCSPYHPQTNGLVEKLNGTIQRSLNKLVEGEPKRWDQLLQGTMFALRTKTQLTTKFSPYFLMFGREARYPSEVPKEYEITEEKVSSLVQMEEVFEGLKKQEAVFAEVKSNITKSQNKIRKKKEVIRDIWSGRRRETLWAKYGPYKIYSHNLLVLAPGEELEGEIVNAYLAWVGAKAGVFILDSYLMTSLWKGTHKGSLRKLDLSKHEVAAGAVCDGAHWTLIIMYLNENRSLFLNPLGATEEQLIRCKDVTRSLVRKHRPSVGRWACTTIAHPKQMDSTSCGVLVLKLAEQILQKQQVQYPVDQEGVASMRFHMAMALVNNSDIGYTLETAATSPRNTYPCFDITAGESLEYTHDTNARHHAEHTHKLCPQLHTANMQRSMFRSI</sequence>
<name>A0ACB9WV71_CHAAC</name>
<dbReference type="Proteomes" id="UP001057452">
    <property type="component" value="Chromosome 11"/>
</dbReference>
<reference evidence="1" key="1">
    <citation type="submission" date="2022-05" db="EMBL/GenBank/DDBJ databases">
        <title>Chromosome-level genome of Chaenocephalus aceratus.</title>
        <authorList>
            <person name="Park H."/>
        </authorList>
    </citation>
    <scope>NUCLEOTIDE SEQUENCE</scope>
    <source>
        <strain evidence="1">KU_202001</strain>
    </source>
</reference>
<dbReference type="EMBL" id="CM043795">
    <property type="protein sequence ID" value="KAI4817633.1"/>
    <property type="molecule type" value="Genomic_DNA"/>
</dbReference>
<accession>A0ACB9WV71</accession>
<protein>
    <submittedName>
        <fullName evidence="1">Uncharacterized protein</fullName>
    </submittedName>
</protein>
<evidence type="ECO:0000313" key="2">
    <source>
        <dbReference type="Proteomes" id="UP001057452"/>
    </source>
</evidence>
<gene>
    <name evidence="1" type="ORF">KUCAC02_011016</name>
</gene>
<proteinExistence type="predicted"/>
<comment type="caution">
    <text evidence="1">The sequence shown here is derived from an EMBL/GenBank/DDBJ whole genome shotgun (WGS) entry which is preliminary data.</text>
</comment>
<keyword evidence="2" id="KW-1185">Reference proteome</keyword>
<organism evidence="1 2">
    <name type="scientific">Chaenocephalus aceratus</name>
    <name type="common">Blackfin icefish</name>
    <name type="synonym">Chaenichthys aceratus</name>
    <dbReference type="NCBI Taxonomy" id="36190"/>
    <lineage>
        <taxon>Eukaryota</taxon>
        <taxon>Metazoa</taxon>
        <taxon>Chordata</taxon>
        <taxon>Craniata</taxon>
        <taxon>Vertebrata</taxon>
        <taxon>Euteleostomi</taxon>
        <taxon>Actinopterygii</taxon>
        <taxon>Neopterygii</taxon>
        <taxon>Teleostei</taxon>
        <taxon>Neoteleostei</taxon>
        <taxon>Acanthomorphata</taxon>
        <taxon>Eupercaria</taxon>
        <taxon>Perciformes</taxon>
        <taxon>Notothenioidei</taxon>
        <taxon>Channichthyidae</taxon>
        <taxon>Chaenocephalus</taxon>
    </lineage>
</organism>